<evidence type="ECO:0000256" key="4">
    <source>
        <dbReference type="RuleBase" id="RU003733"/>
    </source>
</evidence>
<dbReference type="PIRSF" id="PIRSF000538">
    <property type="entry name" value="GlpK"/>
    <property type="match status" value="1"/>
</dbReference>
<feature type="domain" description="Carbohydrate kinase FGGY N-terminal" evidence="5">
    <location>
        <begin position="6"/>
        <end position="243"/>
    </location>
</feature>
<accession>A0A0D4CI07</accession>
<keyword evidence="8" id="KW-1185">Reference proteome</keyword>
<evidence type="ECO:0000259" key="5">
    <source>
        <dbReference type="Pfam" id="PF00370"/>
    </source>
</evidence>
<dbReference type="Pfam" id="PF02782">
    <property type="entry name" value="FGGY_C"/>
    <property type="match status" value="1"/>
</dbReference>
<dbReference type="OrthoDB" id="9805576at2"/>
<dbReference type="AlphaFoldDB" id="A0A0D4CI07"/>
<dbReference type="KEGG" id="lmu:LBLM1_00680"/>
<dbReference type="PANTHER" id="PTHR43095:SF3">
    <property type="entry name" value="L-XYLULOSE_3-KETO-L-GULONATE KINASE"/>
    <property type="match status" value="1"/>
</dbReference>
<reference evidence="7 8" key="1">
    <citation type="journal article" date="2012" name="J. Bacteriol.">
        <title>Genome sequence of Lactobacillus mucosae LM1, isolated from piglet feces.</title>
        <authorList>
            <person name="Lee J.H."/>
            <person name="Valeriano V.D."/>
            <person name="Shin Y.R."/>
            <person name="Chae J.P."/>
            <person name="Kim G.B."/>
            <person name="Ham J.S."/>
            <person name="Chun J."/>
            <person name="Kang D.K."/>
        </authorList>
    </citation>
    <scope>NUCLEOTIDE SEQUENCE [LARGE SCALE GENOMIC DNA]</scope>
    <source>
        <strain evidence="7 8">LM1</strain>
    </source>
</reference>
<evidence type="ECO:0000256" key="1">
    <source>
        <dbReference type="ARBA" id="ARBA00009156"/>
    </source>
</evidence>
<dbReference type="SUPFAM" id="SSF53067">
    <property type="entry name" value="Actin-like ATPase domain"/>
    <property type="match status" value="2"/>
</dbReference>
<evidence type="ECO:0000259" key="6">
    <source>
        <dbReference type="Pfam" id="PF02782"/>
    </source>
</evidence>
<dbReference type="InterPro" id="IPR018484">
    <property type="entry name" value="FGGY_N"/>
</dbReference>
<evidence type="ECO:0000256" key="2">
    <source>
        <dbReference type="ARBA" id="ARBA00022679"/>
    </source>
</evidence>
<dbReference type="InterPro" id="IPR018485">
    <property type="entry name" value="FGGY_C"/>
</dbReference>
<dbReference type="InterPro" id="IPR043129">
    <property type="entry name" value="ATPase_NBD"/>
</dbReference>
<dbReference type="RefSeq" id="WP_006500735.1">
    <property type="nucleotide sequence ID" value="NZ_CP011013.1"/>
</dbReference>
<dbReference type="STRING" id="1130798.LBLM1_00680"/>
<dbReference type="Gene3D" id="3.30.420.40">
    <property type="match status" value="2"/>
</dbReference>
<feature type="domain" description="Carbohydrate kinase FGGY C-terminal" evidence="6">
    <location>
        <begin position="259"/>
        <end position="447"/>
    </location>
</feature>
<dbReference type="InterPro" id="IPR000577">
    <property type="entry name" value="Carb_kinase_FGGY"/>
</dbReference>
<name>A0A0D4CI07_LIMMU</name>
<dbReference type="CDD" id="cd07802">
    <property type="entry name" value="ASKHA_NBD_FGGY_EcLyxK-like"/>
    <property type="match status" value="1"/>
</dbReference>
<dbReference type="GO" id="GO:0016773">
    <property type="term" value="F:phosphotransferase activity, alcohol group as acceptor"/>
    <property type="evidence" value="ECO:0007669"/>
    <property type="project" value="InterPro"/>
</dbReference>
<dbReference type="HOGENOM" id="CLU_009281_3_1_9"/>
<dbReference type="GO" id="GO:0016301">
    <property type="term" value="F:kinase activity"/>
    <property type="evidence" value="ECO:0007669"/>
    <property type="project" value="UniProtKB-KW"/>
</dbReference>
<gene>
    <name evidence="7" type="ORF">LBLM1_00680</name>
</gene>
<protein>
    <submittedName>
        <fullName evidence="7">Carbohydrate kinase</fullName>
    </submittedName>
</protein>
<dbReference type="PANTHER" id="PTHR43095">
    <property type="entry name" value="SUGAR KINASE"/>
    <property type="match status" value="1"/>
</dbReference>
<dbReference type="Pfam" id="PF00370">
    <property type="entry name" value="FGGY_N"/>
    <property type="match status" value="1"/>
</dbReference>
<dbReference type="InterPro" id="IPR018483">
    <property type="entry name" value="Carb_kinase_FGGY_CS"/>
</dbReference>
<keyword evidence="3 4" id="KW-0418">Kinase</keyword>
<dbReference type="EMBL" id="CP011013">
    <property type="protein sequence ID" value="AJT49763.1"/>
    <property type="molecule type" value="Genomic_DNA"/>
</dbReference>
<sequence length="511" mass="55883">MVKNFLTIDNGGTNTKVIIFNQHGQQLAAEAFPTQGLEPQSGFHEIDLVKLRNDLAAAIRAVLGKANLTGKEIAGITTVGHGKGLYVLDNEYHIFMNGILSADSRAEEYTEEFEKRVSKIYSISRQHVMPSQAPVLLKWIKDNRPEEYGKIGAVLSNKDFVGFLLTGVVKQEIGDASGNNFLNLATQQYDAKLFDFFDIPEMFDKMPELIKATDLRGTITQAAAAQTNLQEGTPVFGGMFDIDACSIATGVLDDSKFSVIAGTWNMNIFPSDKTAPQESGLMNSIFPTGKNLIEASSPTSAGNLAIILKMLMTAEIRDAKDAGHSIYDDLEAFLENTDATFSKVLFFPFLYGSNAAPDAEGSFIGLRSNTTKSEMIRAVYEGIAFAHKYHIEALQKVSHKPEVIRMSGGACNSSSWVQMFANVLNVPVELVNATELGGLGGAIASAVGTGVYSSLEEASRSMSSVKRHYDPQPDQVKIYNAKYQAYLSFLKAMDSCWRDFKQLQDGLEYSL</sequence>
<evidence type="ECO:0000313" key="7">
    <source>
        <dbReference type="EMBL" id="AJT49763.1"/>
    </source>
</evidence>
<dbReference type="GO" id="GO:0005975">
    <property type="term" value="P:carbohydrate metabolic process"/>
    <property type="evidence" value="ECO:0007669"/>
    <property type="project" value="InterPro"/>
</dbReference>
<dbReference type="Proteomes" id="UP000003645">
    <property type="component" value="Chromosome"/>
</dbReference>
<proteinExistence type="inferred from homology"/>
<keyword evidence="2 4" id="KW-0808">Transferase</keyword>
<evidence type="ECO:0000256" key="3">
    <source>
        <dbReference type="ARBA" id="ARBA00022777"/>
    </source>
</evidence>
<organism evidence="7 8">
    <name type="scientific">Limosilactobacillus mucosae LM1</name>
    <dbReference type="NCBI Taxonomy" id="1130798"/>
    <lineage>
        <taxon>Bacteria</taxon>
        <taxon>Bacillati</taxon>
        <taxon>Bacillota</taxon>
        <taxon>Bacilli</taxon>
        <taxon>Lactobacillales</taxon>
        <taxon>Lactobacillaceae</taxon>
        <taxon>Limosilactobacillus</taxon>
    </lineage>
</organism>
<comment type="similarity">
    <text evidence="1 4">Belongs to the FGGY kinase family.</text>
</comment>
<evidence type="ECO:0000313" key="8">
    <source>
        <dbReference type="Proteomes" id="UP000003645"/>
    </source>
</evidence>
<dbReference type="PROSITE" id="PS00445">
    <property type="entry name" value="FGGY_KINASES_2"/>
    <property type="match status" value="1"/>
</dbReference>
<dbReference type="InterPro" id="IPR050406">
    <property type="entry name" value="FGGY_Carb_Kinase"/>
</dbReference>